<evidence type="ECO:0000256" key="1">
    <source>
        <dbReference type="SAM" id="MobiDB-lite"/>
    </source>
</evidence>
<dbReference type="AlphaFoldDB" id="A0A0D7B0A5"/>
<name>A0A0D7B0A5_9AGAR</name>
<dbReference type="EMBL" id="KN880682">
    <property type="protein sequence ID" value="KIY63640.1"/>
    <property type="molecule type" value="Genomic_DNA"/>
</dbReference>
<reference evidence="2 3" key="1">
    <citation type="journal article" date="2015" name="Fungal Genet. Biol.">
        <title>Evolution of novel wood decay mechanisms in Agaricales revealed by the genome sequences of Fistulina hepatica and Cylindrobasidium torrendii.</title>
        <authorList>
            <person name="Floudas D."/>
            <person name="Held B.W."/>
            <person name="Riley R."/>
            <person name="Nagy L.G."/>
            <person name="Koehler G."/>
            <person name="Ransdell A.S."/>
            <person name="Younus H."/>
            <person name="Chow J."/>
            <person name="Chiniquy J."/>
            <person name="Lipzen A."/>
            <person name="Tritt A."/>
            <person name="Sun H."/>
            <person name="Haridas S."/>
            <person name="LaButti K."/>
            <person name="Ohm R.A."/>
            <person name="Kues U."/>
            <person name="Blanchette R.A."/>
            <person name="Grigoriev I.V."/>
            <person name="Minto R.E."/>
            <person name="Hibbett D.S."/>
        </authorList>
    </citation>
    <scope>NUCLEOTIDE SEQUENCE [LARGE SCALE GENOMIC DNA]</scope>
    <source>
        <strain evidence="2 3">FP15055 ss-10</strain>
    </source>
</reference>
<proteinExistence type="predicted"/>
<accession>A0A0D7B0A5</accession>
<feature type="region of interest" description="Disordered" evidence="1">
    <location>
        <begin position="47"/>
        <end position="108"/>
    </location>
</feature>
<feature type="compositionally biased region" description="Polar residues" evidence="1">
    <location>
        <begin position="88"/>
        <end position="100"/>
    </location>
</feature>
<evidence type="ECO:0000313" key="3">
    <source>
        <dbReference type="Proteomes" id="UP000054007"/>
    </source>
</evidence>
<dbReference type="PANTHER" id="PTHR46014:SF1">
    <property type="entry name" value="TETRATRICOPEPTIDE REPEAT PROTEIN 1"/>
    <property type="match status" value="1"/>
</dbReference>
<dbReference type="InterPro" id="IPR019734">
    <property type="entry name" value="TPR_rpt"/>
</dbReference>
<dbReference type="InterPro" id="IPR011990">
    <property type="entry name" value="TPR-like_helical_dom_sf"/>
</dbReference>
<feature type="compositionally biased region" description="Acidic residues" evidence="1">
    <location>
        <begin position="66"/>
        <end position="75"/>
    </location>
</feature>
<dbReference type="InterPro" id="IPR052769">
    <property type="entry name" value="TPR_domain_protein"/>
</dbReference>
<evidence type="ECO:0000313" key="2">
    <source>
        <dbReference type="EMBL" id="KIY63640.1"/>
    </source>
</evidence>
<gene>
    <name evidence="2" type="ORF">CYLTODRAFT_425922</name>
</gene>
<protein>
    <submittedName>
        <fullName evidence="2">TPR-like protein</fullName>
    </submittedName>
</protein>
<dbReference type="Gene3D" id="1.25.40.10">
    <property type="entry name" value="Tetratricopeptide repeat domain"/>
    <property type="match status" value="1"/>
</dbReference>
<dbReference type="SMART" id="SM00028">
    <property type="entry name" value="TPR"/>
    <property type="match status" value="2"/>
</dbReference>
<dbReference type="Proteomes" id="UP000054007">
    <property type="component" value="Unassembled WGS sequence"/>
</dbReference>
<dbReference type="STRING" id="1314674.A0A0D7B0A5"/>
<dbReference type="OrthoDB" id="1872379at2759"/>
<dbReference type="PANTHER" id="PTHR46014">
    <property type="entry name" value="TETRATRICOPEPTIDE REPEAT PROTEIN 1"/>
    <property type="match status" value="1"/>
</dbReference>
<organism evidence="2 3">
    <name type="scientific">Cylindrobasidium torrendii FP15055 ss-10</name>
    <dbReference type="NCBI Taxonomy" id="1314674"/>
    <lineage>
        <taxon>Eukaryota</taxon>
        <taxon>Fungi</taxon>
        <taxon>Dikarya</taxon>
        <taxon>Basidiomycota</taxon>
        <taxon>Agaricomycotina</taxon>
        <taxon>Agaricomycetes</taxon>
        <taxon>Agaricomycetidae</taxon>
        <taxon>Agaricales</taxon>
        <taxon>Marasmiineae</taxon>
        <taxon>Physalacriaceae</taxon>
        <taxon>Cylindrobasidium</taxon>
    </lineage>
</organism>
<keyword evidence="3" id="KW-1185">Reference proteome</keyword>
<dbReference type="SUPFAM" id="SSF48452">
    <property type="entry name" value="TPR-like"/>
    <property type="match status" value="1"/>
</dbReference>
<sequence length="249" mass="27621">MSASDNHQNERVDVEDCLARADELKNEGNDHFRAQRWNEALVAYQSGLGQLPKRPLPRNTVVETDPYQDDSDEEESSKRTPGTPKDPTPTQEAESVATPSSPTPDIYSKPRAVLNANIAACYLKLSEHKQVVDACTEALADDPVYVKALQRRAMANEIINSWSSLTATQEDYTTLLGLLPEKSTDRRDIENKSRRLVPRLEAAQKAETAEMLDKLKGLGNSFLGNFGLSTDNFQFTPNGQGGYSMNFGR</sequence>